<protein>
    <submittedName>
        <fullName evidence="2">Uncharacterized protein</fullName>
    </submittedName>
</protein>
<gene>
    <name evidence="2" type="ORF">PPYR_03380</name>
</gene>
<dbReference type="Proteomes" id="UP000327044">
    <property type="component" value="Unassembled WGS sequence"/>
</dbReference>
<evidence type="ECO:0000313" key="2">
    <source>
        <dbReference type="EMBL" id="KAB0791580.1"/>
    </source>
</evidence>
<organism evidence="2 3">
    <name type="scientific">Photinus pyralis</name>
    <name type="common">Common eastern firefly</name>
    <name type="synonym">Lampyris pyralis</name>
    <dbReference type="NCBI Taxonomy" id="7054"/>
    <lineage>
        <taxon>Eukaryota</taxon>
        <taxon>Metazoa</taxon>
        <taxon>Ecdysozoa</taxon>
        <taxon>Arthropoda</taxon>
        <taxon>Hexapoda</taxon>
        <taxon>Insecta</taxon>
        <taxon>Pterygota</taxon>
        <taxon>Neoptera</taxon>
        <taxon>Endopterygota</taxon>
        <taxon>Coleoptera</taxon>
        <taxon>Polyphaga</taxon>
        <taxon>Elateriformia</taxon>
        <taxon>Elateroidea</taxon>
        <taxon>Lampyridae</taxon>
        <taxon>Lampyrinae</taxon>
        <taxon>Photinus</taxon>
    </lineage>
</organism>
<feature type="signal peptide" evidence="1">
    <location>
        <begin position="1"/>
        <end position="23"/>
    </location>
</feature>
<dbReference type="EMBL" id="VVIM01000011">
    <property type="protein sequence ID" value="KAB0791580.1"/>
    <property type="molecule type" value="Genomic_DNA"/>
</dbReference>
<reference evidence="2 3" key="1">
    <citation type="journal article" date="2018" name="Elife">
        <title>Firefly genomes illuminate parallel origins of bioluminescence in beetles.</title>
        <authorList>
            <person name="Fallon T.R."/>
            <person name="Lower S.E."/>
            <person name="Chang C.H."/>
            <person name="Bessho-Uehara M."/>
            <person name="Martin G.J."/>
            <person name="Bewick A.J."/>
            <person name="Behringer M."/>
            <person name="Debat H.J."/>
            <person name="Wong I."/>
            <person name="Day J.C."/>
            <person name="Suvorov A."/>
            <person name="Silva C.J."/>
            <person name="Stanger-Hall K.F."/>
            <person name="Hall D.W."/>
            <person name="Schmitz R.J."/>
            <person name="Nelson D.R."/>
            <person name="Lewis S.M."/>
            <person name="Shigenobu S."/>
            <person name="Bybee S.M."/>
            <person name="Larracuente A.M."/>
            <person name="Oba Y."/>
            <person name="Weng J.K."/>
        </authorList>
    </citation>
    <scope>NUCLEOTIDE SEQUENCE [LARGE SCALE GENOMIC DNA]</scope>
    <source>
        <strain evidence="2">1611_PpyrPB1</strain>
        <tissue evidence="2">Whole body</tissue>
    </source>
</reference>
<accession>A0A5N4A2M1</accession>
<keyword evidence="3" id="KW-1185">Reference proteome</keyword>
<proteinExistence type="predicted"/>
<keyword evidence="1" id="KW-0732">Signal</keyword>
<name>A0A5N4A2M1_PHOPY</name>
<dbReference type="InParanoid" id="A0A5N4A2M1"/>
<dbReference type="AlphaFoldDB" id="A0A5N4A2M1"/>
<evidence type="ECO:0000256" key="1">
    <source>
        <dbReference type="SAM" id="SignalP"/>
    </source>
</evidence>
<comment type="caution">
    <text evidence="2">The sequence shown here is derived from an EMBL/GenBank/DDBJ whole genome shotgun (WGS) entry which is preliminary data.</text>
</comment>
<feature type="chain" id="PRO_5024335314" evidence="1">
    <location>
        <begin position="24"/>
        <end position="99"/>
    </location>
</feature>
<sequence length="99" mass="10770">MAAIKHLVLLVAALLLLAQVAVASQIRWKRDTQLPTAEEAGKAINELIDGFKANADALLKSIRESDAYKEFSESLSKFGSAVKSERTKLIEKAKTAVDD</sequence>
<evidence type="ECO:0000313" key="3">
    <source>
        <dbReference type="Proteomes" id="UP000327044"/>
    </source>
</evidence>